<dbReference type="SUPFAM" id="SSF52833">
    <property type="entry name" value="Thioredoxin-like"/>
    <property type="match status" value="1"/>
</dbReference>
<dbReference type="PANTHER" id="PTHR44051:SF8">
    <property type="entry name" value="GLUTATHIONE S-TRANSFERASE GSTA"/>
    <property type="match status" value="1"/>
</dbReference>
<sequence>MRLFHHPVSSNARRVLMTAIALDFPLELTEVNLMSEEDRRRLVELNPNSKIPVLQDGDFLLWESCAIMQYLADKTPGQTLYPQDLRTRADINRWMFWACQHFSPALSVLTWERIWKGMVGAGPADPVELARGERDIAEYATVLNGHLAQRQWIIGDSLSLADFAVAAPLMYLEQAKLPLAEYANIMAWFGRVQQLDAWKKTIPVW</sequence>
<reference evidence="4 5" key="1">
    <citation type="submission" date="2016-10" db="EMBL/GenBank/DDBJ databases">
        <authorList>
            <person name="de Groot N.N."/>
        </authorList>
    </citation>
    <scope>NUCLEOTIDE SEQUENCE [LARGE SCALE GENOMIC DNA]</scope>
    <source>
        <strain evidence="4 5">ATCC 43154</strain>
    </source>
</reference>
<dbReference type="PROSITE" id="PS50404">
    <property type="entry name" value="GST_NTER"/>
    <property type="match status" value="1"/>
</dbReference>
<dbReference type="OrthoDB" id="3828095at2"/>
<dbReference type="InterPro" id="IPR010987">
    <property type="entry name" value="Glutathione-S-Trfase_C-like"/>
</dbReference>
<dbReference type="PROSITE" id="PS50405">
    <property type="entry name" value="GST_CTER"/>
    <property type="match status" value="1"/>
</dbReference>
<comment type="similarity">
    <text evidence="1">Belongs to the GST superfamily.</text>
</comment>
<dbReference type="STRING" id="758825.SAMN02982985_03647"/>
<dbReference type="SUPFAM" id="SSF47616">
    <property type="entry name" value="GST C-terminal domain-like"/>
    <property type="match status" value="1"/>
</dbReference>
<evidence type="ECO:0000313" key="5">
    <source>
        <dbReference type="Proteomes" id="UP000199470"/>
    </source>
</evidence>
<dbReference type="PANTHER" id="PTHR44051">
    <property type="entry name" value="GLUTATHIONE S-TRANSFERASE-RELATED"/>
    <property type="match status" value="1"/>
</dbReference>
<dbReference type="InterPro" id="IPR004046">
    <property type="entry name" value="GST_C"/>
</dbReference>
<evidence type="ECO:0000259" key="2">
    <source>
        <dbReference type="PROSITE" id="PS50404"/>
    </source>
</evidence>
<dbReference type="RefSeq" id="WP_093389123.1">
    <property type="nucleotide sequence ID" value="NZ_FOTW01000017.1"/>
</dbReference>
<dbReference type="InterPro" id="IPR036282">
    <property type="entry name" value="Glutathione-S-Trfase_C_sf"/>
</dbReference>
<dbReference type="EMBL" id="FOTW01000017">
    <property type="protein sequence ID" value="SFM31892.1"/>
    <property type="molecule type" value="Genomic_DNA"/>
</dbReference>
<evidence type="ECO:0000313" key="4">
    <source>
        <dbReference type="EMBL" id="SFM31892.1"/>
    </source>
</evidence>
<evidence type="ECO:0000259" key="3">
    <source>
        <dbReference type="PROSITE" id="PS50405"/>
    </source>
</evidence>
<name>A0A1I4PVM2_9BURK</name>
<dbReference type="InterPro" id="IPR036249">
    <property type="entry name" value="Thioredoxin-like_sf"/>
</dbReference>
<dbReference type="SFLD" id="SFLDS00019">
    <property type="entry name" value="Glutathione_Transferase_(cytos"/>
    <property type="match status" value="1"/>
</dbReference>
<dbReference type="SFLD" id="SFLDG00358">
    <property type="entry name" value="Main_(cytGST)"/>
    <property type="match status" value="1"/>
</dbReference>
<organism evidence="4 5">
    <name type="scientific">Rugamonas rubra</name>
    <dbReference type="NCBI Taxonomy" id="758825"/>
    <lineage>
        <taxon>Bacteria</taxon>
        <taxon>Pseudomonadati</taxon>
        <taxon>Pseudomonadota</taxon>
        <taxon>Betaproteobacteria</taxon>
        <taxon>Burkholderiales</taxon>
        <taxon>Oxalobacteraceae</taxon>
        <taxon>Telluria group</taxon>
        <taxon>Rugamonas</taxon>
    </lineage>
</organism>
<dbReference type="AlphaFoldDB" id="A0A1I4PVM2"/>
<proteinExistence type="inferred from homology"/>
<feature type="domain" description="GST N-terminal" evidence="2">
    <location>
        <begin position="1"/>
        <end position="79"/>
    </location>
</feature>
<accession>A0A1I4PVM2</accession>
<evidence type="ECO:0000256" key="1">
    <source>
        <dbReference type="RuleBase" id="RU003494"/>
    </source>
</evidence>
<dbReference type="InterPro" id="IPR040079">
    <property type="entry name" value="Glutathione_S-Trfase"/>
</dbReference>
<dbReference type="InterPro" id="IPR004045">
    <property type="entry name" value="Glutathione_S-Trfase_N"/>
</dbReference>
<feature type="domain" description="GST C-terminal" evidence="3">
    <location>
        <begin position="84"/>
        <end position="205"/>
    </location>
</feature>
<dbReference type="Gene3D" id="1.20.1050.10">
    <property type="match status" value="1"/>
</dbReference>
<keyword evidence="4" id="KW-0808">Transferase</keyword>
<dbReference type="CDD" id="cd00570">
    <property type="entry name" value="GST_N_family"/>
    <property type="match status" value="1"/>
</dbReference>
<dbReference type="Pfam" id="PF00043">
    <property type="entry name" value="GST_C"/>
    <property type="match status" value="1"/>
</dbReference>
<dbReference type="SFLD" id="SFLDG01150">
    <property type="entry name" value="Main.1:_Beta-like"/>
    <property type="match status" value="1"/>
</dbReference>
<gene>
    <name evidence="4" type="ORF">SAMN02982985_03647</name>
</gene>
<dbReference type="Pfam" id="PF02798">
    <property type="entry name" value="GST_N"/>
    <property type="match status" value="1"/>
</dbReference>
<dbReference type="GO" id="GO:0016740">
    <property type="term" value="F:transferase activity"/>
    <property type="evidence" value="ECO:0007669"/>
    <property type="project" value="UniProtKB-KW"/>
</dbReference>
<dbReference type="Proteomes" id="UP000199470">
    <property type="component" value="Unassembled WGS sequence"/>
</dbReference>
<dbReference type="Gene3D" id="3.40.30.10">
    <property type="entry name" value="Glutaredoxin"/>
    <property type="match status" value="1"/>
</dbReference>
<keyword evidence="5" id="KW-1185">Reference proteome</keyword>
<protein>
    <submittedName>
        <fullName evidence="4">Glutathione S-transferase</fullName>
    </submittedName>
</protein>